<sequence>MADASMDEQETLPSDEYPPVFEEECSSVASQDRPVRSRLQESMDSGYEASPASNSCQEIFNFTMDDSTEAYLPDNRPCQAVVGDQWSDIGNHGDSISHELGLCGQDSQTCVCGYGKDQTNFSLFSCSSHVISRENTEDQESPNSLSHSVPIVVRRNTSGSDPTRDILWSSEIVIRPGSYPRDRLQLLPDFGPPVSSPRLLQSENHQTHFVHNRYDWTVGEGPNPQSGNQTISVATQTNFEILPYDDHLFGSAGTSNDDPVSPNQDSHSSLLPHSTSSNRPLPDVVQTPSSRFAVRHRTHSVNLPLNQWIQETGLVLREISTDFEQNLHQEVSERGGMIRYWLNRIVSWLLSNQGSHAVRRRRRYYSTGDEFHLGM</sequence>
<evidence type="ECO:0000313" key="3">
    <source>
        <dbReference type="RefSeq" id="XP_022246654.1"/>
    </source>
</evidence>
<protein>
    <submittedName>
        <fullName evidence="3">Uncharacterized protein LOC111086764 isoform X1</fullName>
    </submittedName>
</protein>
<gene>
    <name evidence="3" type="primary">LOC111086764</name>
</gene>
<evidence type="ECO:0000313" key="2">
    <source>
        <dbReference type="Proteomes" id="UP000694941"/>
    </source>
</evidence>
<feature type="region of interest" description="Disordered" evidence="1">
    <location>
        <begin position="248"/>
        <end position="285"/>
    </location>
</feature>
<dbReference type="RefSeq" id="XP_022246654.1">
    <property type="nucleotide sequence ID" value="XM_022390946.1"/>
</dbReference>
<keyword evidence="2" id="KW-1185">Reference proteome</keyword>
<feature type="compositionally biased region" description="Acidic residues" evidence="1">
    <location>
        <begin position="1"/>
        <end position="10"/>
    </location>
</feature>
<accession>A0ABM1SSP8</accession>
<dbReference type="Proteomes" id="UP000694941">
    <property type="component" value="Unplaced"/>
</dbReference>
<feature type="region of interest" description="Disordered" evidence="1">
    <location>
        <begin position="1"/>
        <end position="52"/>
    </location>
</feature>
<feature type="compositionally biased region" description="Polar residues" evidence="1">
    <location>
        <begin position="252"/>
        <end position="265"/>
    </location>
</feature>
<dbReference type="GeneID" id="111086764"/>
<name>A0ABM1SSP8_LIMPO</name>
<feature type="compositionally biased region" description="Low complexity" evidence="1">
    <location>
        <begin position="266"/>
        <end position="277"/>
    </location>
</feature>
<proteinExistence type="predicted"/>
<evidence type="ECO:0000256" key="1">
    <source>
        <dbReference type="SAM" id="MobiDB-lite"/>
    </source>
</evidence>
<reference evidence="3" key="1">
    <citation type="submission" date="2025-08" db="UniProtKB">
        <authorList>
            <consortium name="RefSeq"/>
        </authorList>
    </citation>
    <scope>IDENTIFICATION</scope>
    <source>
        <tissue evidence="3">Muscle</tissue>
    </source>
</reference>
<organism evidence="2 3">
    <name type="scientific">Limulus polyphemus</name>
    <name type="common">Atlantic horseshoe crab</name>
    <dbReference type="NCBI Taxonomy" id="6850"/>
    <lineage>
        <taxon>Eukaryota</taxon>
        <taxon>Metazoa</taxon>
        <taxon>Ecdysozoa</taxon>
        <taxon>Arthropoda</taxon>
        <taxon>Chelicerata</taxon>
        <taxon>Merostomata</taxon>
        <taxon>Xiphosura</taxon>
        <taxon>Limulidae</taxon>
        <taxon>Limulus</taxon>
    </lineage>
</organism>